<proteinExistence type="predicted"/>
<evidence type="ECO:0000256" key="3">
    <source>
        <dbReference type="ARBA" id="ARBA00023163"/>
    </source>
</evidence>
<dbReference type="Pfam" id="PF00196">
    <property type="entry name" value="GerE"/>
    <property type="match status" value="1"/>
</dbReference>
<dbReference type="SUPFAM" id="SSF48452">
    <property type="entry name" value="TPR-like"/>
    <property type="match status" value="1"/>
</dbReference>
<dbReference type="InterPro" id="IPR036388">
    <property type="entry name" value="WH-like_DNA-bd_sf"/>
</dbReference>
<keyword evidence="1" id="KW-0805">Transcription regulation</keyword>
<keyword evidence="2" id="KW-0238">DNA-binding</keyword>
<feature type="domain" description="HTH luxR-type" evidence="4">
    <location>
        <begin position="474"/>
        <end position="539"/>
    </location>
</feature>
<dbReference type="Proteomes" id="UP000475545">
    <property type="component" value="Unassembled WGS sequence"/>
</dbReference>
<protein>
    <submittedName>
        <fullName evidence="5">Helix-turn-helix transcriptional regulator</fullName>
    </submittedName>
</protein>
<accession>A0A6L7GMR4</accession>
<evidence type="ECO:0000313" key="6">
    <source>
        <dbReference type="Proteomes" id="UP000475545"/>
    </source>
</evidence>
<name>A0A6L7GMR4_9ACTN</name>
<dbReference type="EMBL" id="WMBR01000001">
    <property type="protein sequence ID" value="MXP20793.1"/>
    <property type="molecule type" value="Genomic_DNA"/>
</dbReference>
<dbReference type="PROSITE" id="PS00622">
    <property type="entry name" value="HTH_LUXR_1"/>
    <property type="match status" value="1"/>
</dbReference>
<evidence type="ECO:0000313" key="5">
    <source>
        <dbReference type="EMBL" id="MXP20793.1"/>
    </source>
</evidence>
<organism evidence="5 6">
    <name type="scientific">Gordonia mangrovi</name>
    <dbReference type="NCBI Taxonomy" id="2665643"/>
    <lineage>
        <taxon>Bacteria</taxon>
        <taxon>Bacillati</taxon>
        <taxon>Actinomycetota</taxon>
        <taxon>Actinomycetes</taxon>
        <taxon>Mycobacteriales</taxon>
        <taxon>Gordoniaceae</taxon>
        <taxon>Gordonia</taxon>
    </lineage>
</organism>
<dbReference type="CDD" id="cd06170">
    <property type="entry name" value="LuxR_C_like"/>
    <property type="match status" value="1"/>
</dbReference>
<dbReference type="InterPro" id="IPR039420">
    <property type="entry name" value="WalR-like"/>
</dbReference>
<dbReference type="AlphaFoldDB" id="A0A6L7GMR4"/>
<reference evidence="5 6" key="1">
    <citation type="submission" date="2019-11" db="EMBL/GenBank/DDBJ databases">
        <title>Gordonia sp. nov., a novel actinobacterium isolated from mangrove soil in Hainan.</title>
        <authorList>
            <person name="Huang X."/>
            <person name="Xie Y."/>
            <person name="Chu X."/>
            <person name="Xiao K."/>
        </authorList>
    </citation>
    <scope>NUCLEOTIDE SEQUENCE [LARGE SCALE GENOMIC DNA]</scope>
    <source>
        <strain evidence="5 6">HNM0687</strain>
    </source>
</reference>
<dbReference type="PROSITE" id="PS50043">
    <property type="entry name" value="HTH_LUXR_2"/>
    <property type="match status" value="1"/>
</dbReference>
<dbReference type="Gene3D" id="1.25.40.10">
    <property type="entry name" value="Tetratricopeptide repeat domain"/>
    <property type="match status" value="1"/>
</dbReference>
<evidence type="ECO:0000256" key="2">
    <source>
        <dbReference type="ARBA" id="ARBA00023125"/>
    </source>
</evidence>
<dbReference type="PANTHER" id="PTHR43214:SF41">
    <property type="entry name" value="NITRATE_NITRITE RESPONSE REGULATOR PROTEIN NARP"/>
    <property type="match status" value="1"/>
</dbReference>
<dbReference type="RefSeq" id="WP_160900889.1">
    <property type="nucleotide sequence ID" value="NZ_CP102850.1"/>
</dbReference>
<dbReference type="SMART" id="SM00421">
    <property type="entry name" value="HTH_LUXR"/>
    <property type="match status" value="1"/>
</dbReference>
<dbReference type="InterPro" id="IPR011990">
    <property type="entry name" value="TPR-like_helical_dom_sf"/>
</dbReference>
<sequence length="541" mass="57831">MAVAGELERARAEFEAGDWSAALRRWMTVDPDDLRPDDLGRLGVAAYLGGHDQTAVDALQRAFAAELDDANVPAAVRCAFWVALIASMAGDPVVGQGWTARADRLLADHDADVVERGYIAILRMYAHIGAGDWPQAFDSARKVTDVGHRHHDPDLVAVGIASQGRLTLEGGQVPEGLSLFDEAMTGVAAGEVSAVFAGQVYCTMIEGCQRVFDVGRAATWTQALTRWCDRQPGLVPFTGQCAVHRGQMCKLFGGFLDAIAEFDAALARYRETSAPAAGLAFAERGEVYRILGDLDSAERSFADAEAHGYDPQPALARLWLARGRSHAAAAAAHRLLVESGDPVDRAHILPGAIEILLATGSVDESRPLATELTDISERFGCIALQAAAAFCSGTVELADNDPAGALPYLRKSRQLWLGLNCPYEAARCQAAIGRGLFALSDADSARHELIAAGRVFADLGTRPDAEAVAGLLRPGTHPNGLSDREVEVLQLVATGRSNSQIAQRLTLSEKTVSRHLTNIFAKLDVNTRTAATAFAYEHDLM</sequence>
<dbReference type="GO" id="GO:0003677">
    <property type="term" value="F:DNA binding"/>
    <property type="evidence" value="ECO:0007669"/>
    <property type="project" value="UniProtKB-KW"/>
</dbReference>
<dbReference type="PRINTS" id="PR00038">
    <property type="entry name" value="HTHLUXR"/>
</dbReference>
<dbReference type="Gene3D" id="1.10.10.10">
    <property type="entry name" value="Winged helix-like DNA-binding domain superfamily/Winged helix DNA-binding domain"/>
    <property type="match status" value="1"/>
</dbReference>
<dbReference type="GO" id="GO:0006355">
    <property type="term" value="P:regulation of DNA-templated transcription"/>
    <property type="evidence" value="ECO:0007669"/>
    <property type="project" value="InterPro"/>
</dbReference>
<keyword evidence="3" id="KW-0804">Transcription</keyword>
<keyword evidence="6" id="KW-1185">Reference proteome</keyword>
<gene>
    <name evidence="5" type="ORF">GIY30_05415</name>
</gene>
<dbReference type="PANTHER" id="PTHR43214">
    <property type="entry name" value="TWO-COMPONENT RESPONSE REGULATOR"/>
    <property type="match status" value="1"/>
</dbReference>
<evidence type="ECO:0000256" key="1">
    <source>
        <dbReference type="ARBA" id="ARBA00023015"/>
    </source>
</evidence>
<dbReference type="InterPro" id="IPR000792">
    <property type="entry name" value="Tscrpt_reg_LuxR_C"/>
</dbReference>
<comment type="caution">
    <text evidence="5">The sequence shown here is derived from an EMBL/GenBank/DDBJ whole genome shotgun (WGS) entry which is preliminary data.</text>
</comment>
<dbReference type="InterPro" id="IPR016032">
    <property type="entry name" value="Sig_transdc_resp-reg_C-effctor"/>
</dbReference>
<dbReference type="SUPFAM" id="SSF46894">
    <property type="entry name" value="C-terminal effector domain of the bipartite response regulators"/>
    <property type="match status" value="1"/>
</dbReference>
<evidence type="ECO:0000259" key="4">
    <source>
        <dbReference type="PROSITE" id="PS50043"/>
    </source>
</evidence>